<feature type="compositionally biased region" description="Low complexity" evidence="1">
    <location>
        <begin position="52"/>
        <end position="68"/>
    </location>
</feature>
<dbReference type="AlphaFoldDB" id="A0A8T0XG47"/>
<proteinExistence type="predicted"/>
<comment type="caution">
    <text evidence="2">The sequence shown here is derived from an EMBL/GenBank/DDBJ whole genome shotgun (WGS) entry which is preliminary data.</text>
</comment>
<evidence type="ECO:0000256" key="1">
    <source>
        <dbReference type="SAM" id="MobiDB-lite"/>
    </source>
</evidence>
<feature type="region of interest" description="Disordered" evidence="1">
    <location>
        <begin position="158"/>
        <end position="203"/>
    </location>
</feature>
<feature type="compositionally biased region" description="Basic and acidic residues" evidence="1">
    <location>
        <begin position="174"/>
        <end position="188"/>
    </location>
</feature>
<name>A0A8T0XG47_PANVG</name>
<gene>
    <name evidence="2" type="ORF">PVAP13_1NG484538</name>
</gene>
<reference evidence="2" key="1">
    <citation type="submission" date="2020-05" db="EMBL/GenBank/DDBJ databases">
        <title>WGS assembly of Panicum virgatum.</title>
        <authorList>
            <person name="Lovell J.T."/>
            <person name="Jenkins J."/>
            <person name="Shu S."/>
            <person name="Juenger T.E."/>
            <person name="Schmutz J."/>
        </authorList>
    </citation>
    <scope>NUCLEOTIDE SEQUENCE</scope>
    <source>
        <strain evidence="2">AP13</strain>
    </source>
</reference>
<feature type="region of interest" description="Disordered" evidence="1">
    <location>
        <begin position="96"/>
        <end position="123"/>
    </location>
</feature>
<sequence length="237" mass="25335">MEMGPLTRLSSTPPTASAPPRPLRRRWPLGPAWDARCLRHRPSPRHRPPRARAPSAAASRSDPAWAARSFRRRPRSAPPRSRSSAATLLHAAGRLGRALLPPPPAPRAPPGPRAPSAAAPAQPYLSRTASAAALLHAAGRLGARSVHRCRPLQPRLARSLHRRRPLGARPRARGILDEGGRSRSEPRKRGSASRMEAAGGSKSGFWSGLAAKMGVWLGSGRSRSWSPAKQGPSVALT</sequence>
<keyword evidence="3" id="KW-1185">Reference proteome</keyword>
<organism evidence="2 3">
    <name type="scientific">Panicum virgatum</name>
    <name type="common">Blackwell switchgrass</name>
    <dbReference type="NCBI Taxonomy" id="38727"/>
    <lineage>
        <taxon>Eukaryota</taxon>
        <taxon>Viridiplantae</taxon>
        <taxon>Streptophyta</taxon>
        <taxon>Embryophyta</taxon>
        <taxon>Tracheophyta</taxon>
        <taxon>Spermatophyta</taxon>
        <taxon>Magnoliopsida</taxon>
        <taxon>Liliopsida</taxon>
        <taxon>Poales</taxon>
        <taxon>Poaceae</taxon>
        <taxon>PACMAD clade</taxon>
        <taxon>Panicoideae</taxon>
        <taxon>Panicodae</taxon>
        <taxon>Paniceae</taxon>
        <taxon>Panicinae</taxon>
        <taxon>Panicum</taxon>
        <taxon>Panicum sect. Hiantes</taxon>
    </lineage>
</organism>
<dbReference type="EMBL" id="CM029038">
    <property type="protein sequence ID" value="KAG2654369.1"/>
    <property type="molecule type" value="Genomic_DNA"/>
</dbReference>
<dbReference type="Proteomes" id="UP000823388">
    <property type="component" value="Chromosome 1N"/>
</dbReference>
<feature type="compositionally biased region" description="Basic residues" evidence="1">
    <location>
        <begin position="158"/>
        <end position="172"/>
    </location>
</feature>
<feature type="compositionally biased region" description="Low complexity" evidence="1">
    <location>
        <begin position="114"/>
        <end position="123"/>
    </location>
</feature>
<feature type="compositionally biased region" description="Pro residues" evidence="1">
    <location>
        <begin position="100"/>
        <end position="113"/>
    </location>
</feature>
<feature type="compositionally biased region" description="Basic residues" evidence="1">
    <location>
        <begin position="38"/>
        <end position="50"/>
    </location>
</feature>
<accession>A0A8T0XG47</accession>
<evidence type="ECO:0000313" key="2">
    <source>
        <dbReference type="EMBL" id="KAG2654369.1"/>
    </source>
</evidence>
<feature type="region of interest" description="Disordered" evidence="1">
    <location>
        <begin position="1"/>
        <end position="84"/>
    </location>
</feature>
<protein>
    <submittedName>
        <fullName evidence="2">Uncharacterized protein</fullName>
    </submittedName>
</protein>
<feature type="compositionally biased region" description="Low complexity" evidence="1">
    <location>
        <begin position="1"/>
        <end position="15"/>
    </location>
</feature>
<evidence type="ECO:0000313" key="3">
    <source>
        <dbReference type="Proteomes" id="UP000823388"/>
    </source>
</evidence>